<evidence type="ECO:0000259" key="1">
    <source>
        <dbReference type="Pfam" id="PF10354"/>
    </source>
</evidence>
<dbReference type="STRING" id="4577.A0A1D6I6P3"/>
<dbReference type="InterPro" id="IPR029063">
    <property type="entry name" value="SAM-dependent_MTases_sf"/>
</dbReference>
<dbReference type="GO" id="GO:0070475">
    <property type="term" value="P:rRNA base methylation"/>
    <property type="evidence" value="ECO:0007669"/>
    <property type="project" value="InterPro"/>
</dbReference>
<dbReference type="PANTHER" id="PTHR11538">
    <property type="entry name" value="PHENYLALANYL-TRNA SYNTHETASE"/>
    <property type="match status" value="1"/>
</dbReference>
<dbReference type="InterPro" id="IPR019446">
    <property type="entry name" value="BMT5-like"/>
</dbReference>
<dbReference type="SUPFAM" id="SSF53335">
    <property type="entry name" value="S-adenosyl-L-methionine-dependent methyltransferases"/>
    <property type="match status" value="1"/>
</dbReference>
<dbReference type="eggNOG" id="KOG4174">
    <property type="taxonomic scope" value="Eukaryota"/>
</dbReference>
<evidence type="ECO:0000313" key="2">
    <source>
        <dbReference type="EMBL" id="ONM55739.1"/>
    </source>
</evidence>
<dbReference type="PANTHER" id="PTHR11538:SF99">
    <property type="entry name" value="25S RRNA (URIDINE-N(3))-METHYLTRANSFERASE BMT5-LIKE DOMAIN-CONTAINING PROTEIN"/>
    <property type="match status" value="1"/>
</dbReference>
<organism evidence="2">
    <name type="scientific">Zea mays</name>
    <name type="common">Maize</name>
    <dbReference type="NCBI Taxonomy" id="4577"/>
    <lineage>
        <taxon>Eukaryota</taxon>
        <taxon>Viridiplantae</taxon>
        <taxon>Streptophyta</taxon>
        <taxon>Embryophyta</taxon>
        <taxon>Tracheophyta</taxon>
        <taxon>Spermatophyta</taxon>
        <taxon>Magnoliopsida</taxon>
        <taxon>Liliopsida</taxon>
        <taxon>Poales</taxon>
        <taxon>Poaceae</taxon>
        <taxon>PACMAD clade</taxon>
        <taxon>Panicoideae</taxon>
        <taxon>Andropogonodae</taxon>
        <taxon>Andropogoneae</taxon>
        <taxon>Tripsacinae</taxon>
        <taxon>Zea</taxon>
    </lineage>
</organism>
<proteinExistence type="predicted"/>
<gene>
    <name evidence="2" type="ORF">ZEAMMB73_Zm00001d020864</name>
</gene>
<name>A0A1D6I6P3_MAIZE</name>
<dbReference type="Pfam" id="PF10354">
    <property type="entry name" value="BMT5-like"/>
    <property type="match status" value="1"/>
</dbReference>
<dbReference type="GO" id="GO:0070042">
    <property type="term" value="F:rRNA (uridine-N3-)-methyltransferase activity"/>
    <property type="evidence" value="ECO:0007669"/>
    <property type="project" value="InterPro"/>
</dbReference>
<dbReference type="ExpressionAtlas" id="A0A1D6I6P3">
    <property type="expression patterns" value="baseline and differential"/>
</dbReference>
<accession>A0A1D6I6P3</accession>
<feature type="domain" description="25S rRNA (uridine-N(3))-methyltransferase BMT5-like" evidence="1">
    <location>
        <begin position="131"/>
        <end position="295"/>
    </location>
</feature>
<dbReference type="FunFam" id="3.40.50.150:FF:000440">
    <property type="entry name" value="Os09g0479300 protein"/>
    <property type="match status" value="1"/>
</dbReference>
<reference evidence="2" key="1">
    <citation type="submission" date="2015-12" db="EMBL/GenBank/DDBJ databases">
        <title>Update maize B73 reference genome by single molecule sequencing technologies.</title>
        <authorList>
            <consortium name="Maize Genome Sequencing Project"/>
            <person name="Ware D."/>
        </authorList>
    </citation>
    <scope>NUCLEOTIDE SEQUENCE [LARGE SCALE GENOMIC DNA]</scope>
    <source>
        <tissue evidence="2">Seedling</tissue>
    </source>
</reference>
<sequence length="508" mass="56045">MRHGPWPNKERNTGHGDCNSSGSSALWGPLNRVVQEKVLNALRRLDSDSPCIVHYQSTTLPTRVHGVRGSLTTSPAVGHDSAPAANGGGSREGAGPAEEGVLGMRVVEGAPEADEEEEKWLGQYSSTQSILLVGDGDFSFSLALATGFGSGANLVATSLDTYEALGNKFCRAKSNITALKSLGATVLHGIDVKTMKLQIDLKNRRFDRIIYNFPHSGFKGKEHEVHMINSHKKLVREFFCNARRLLRPYGEIHVSHKRGKWYEKWGLKHLAAEFSLVLVEKVSFQKADYPGYHQKKGAGPNCDKPFPLGTCSTFKFRIGSSKKQNGRRAGPISSIGGDTRPCRPLSLVQPWSGLQFVPRDYIVPVPMTAPSHVVDQRQPGMPLNFVGIYSHQGSTARSLLSTPGSSLTNALGAPGRIPSPMGRISSNCLFARLGQTLYENRIIAESLGNTDYFACEYQRSLLREYRMQSQLVPEATSLSYSAFLEARQWESVQRQERLRRRIAYGRSQ</sequence>
<dbReference type="InParanoid" id="A0A1D6I6P3"/>
<dbReference type="PaxDb" id="4577-GRMZM2G459503_P01"/>
<dbReference type="Gene3D" id="3.40.50.150">
    <property type="entry name" value="Vaccinia Virus protein VP39"/>
    <property type="match status" value="1"/>
</dbReference>
<dbReference type="AlphaFoldDB" id="A0A1D6I6P3"/>
<dbReference type="EMBL" id="CM007650">
    <property type="protein sequence ID" value="ONM55739.1"/>
    <property type="molecule type" value="Genomic_DNA"/>
</dbReference>
<protein>
    <submittedName>
        <fullName evidence="2">DUF2431 domain protein</fullName>
    </submittedName>
</protein>